<evidence type="ECO:0000256" key="1">
    <source>
        <dbReference type="ARBA" id="ARBA00009437"/>
    </source>
</evidence>
<evidence type="ECO:0000256" key="4">
    <source>
        <dbReference type="ARBA" id="ARBA00023163"/>
    </source>
</evidence>
<dbReference type="STRING" id="1219065.VPR01S_18_00430"/>
<keyword evidence="3" id="KW-0238">DNA-binding</keyword>
<accession>U2ZLJ8</accession>
<dbReference type="eggNOG" id="COG0583">
    <property type="taxonomic scope" value="Bacteria"/>
</dbReference>
<dbReference type="RefSeq" id="WP_021706610.1">
    <property type="nucleotide sequence ID" value="NZ_BATJ01000018.1"/>
</dbReference>
<name>U2ZLJ8_VIBPR</name>
<reference evidence="6 7" key="1">
    <citation type="submission" date="2013-09" db="EMBL/GenBank/DDBJ databases">
        <title>Whole genome shotgun sequence of Vibrio proteolyticus NBRC 13287.</title>
        <authorList>
            <person name="Isaki S."/>
            <person name="Hosoyama A."/>
            <person name="Numata M."/>
            <person name="Hashimoto M."/>
            <person name="Hosoyama Y."/>
            <person name="Tsuchikane K."/>
            <person name="Noguchi M."/>
            <person name="Hirakata S."/>
            <person name="Ichikawa N."/>
            <person name="Ohji S."/>
            <person name="Yamazoe A."/>
            <person name="Fujita N."/>
        </authorList>
    </citation>
    <scope>NUCLEOTIDE SEQUENCE [LARGE SCALE GENOMIC DNA]</scope>
    <source>
        <strain evidence="6 7">NBRC 13287</strain>
    </source>
</reference>
<dbReference type="SUPFAM" id="SSF46785">
    <property type="entry name" value="Winged helix' DNA-binding domain"/>
    <property type="match status" value="1"/>
</dbReference>
<dbReference type="InterPro" id="IPR036388">
    <property type="entry name" value="WH-like_DNA-bd_sf"/>
</dbReference>
<evidence type="ECO:0000256" key="3">
    <source>
        <dbReference type="ARBA" id="ARBA00023125"/>
    </source>
</evidence>
<dbReference type="InterPro" id="IPR005119">
    <property type="entry name" value="LysR_subst-bd"/>
</dbReference>
<sequence>MDLDLNAARCFVKVVELGSFTQAAHLLGLTQPGISKAINRLESQVGAKLIHRSTRNIRVTEDGQLFMTRIQPLIYGFEEAHSELKSSQTTPAGCLKMSAPSALGQSLMMPIVKSLTEQYPALDIELSLTDHKVQVFDEGYDAALRFGAIDDDRLVALALQDADWVTVASPEYLAKQGVPLHPEKLSQFNCLHVKPRGQIKAVPWRFRIDDKSTEYHHLSGNVRFDHGDPLVDAAIQGLGIVQVLRCVVSDKLARGELKEVLTEFCPQAYPFHLLYPPSRQRAAKLTVLRDALTQHWGRKPLSSPTT</sequence>
<dbReference type="InterPro" id="IPR058163">
    <property type="entry name" value="LysR-type_TF_proteobact-type"/>
</dbReference>
<dbReference type="GO" id="GO:0043565">
    <property type="term" value="F:sequence-specific DNA binding"/>
    <property type="evidence" value="ECO:0007669"/>
    <property type="project" value="TreeGrafter"/>
</dbReference>
<dbReference type="GO" id="GO:0006351">
    <property type="term" value="P:DNA-templated transcription"/>
    <property type="evidence" value="ECO:0007669"/>
    <property type="project" value="TreeGrafter"/>
</dbReference>
<keyword evidence="4" id="KW-0804">Transcription</keyword>
<dbReference type="Pfam" id="PF03466">
    <property type="entry name" value="LysR_substrate"/>
    <property type="match status" value="1"/>
</dbReference>
<comment type="caution">
    <text evidence="6">The sequence shown here is derived from an EMBL/GenBank/DDBJ whole genome shotgun (WGS) entry which is preliminary data.</text>
</comment>
<dbReference type="Pfam" id="PF00126">
    <property type="entry name" value="HTH_1"/>
    <property type="match status" value="1"/>
</dbReference>
<proteinExistence type="inferred from homology"/>
<feature type="domain" description="HTH lysR-type" evidence="5">
    <location>
        <begin position="3"/>
        <end position="60"/>
    </location>
</feature>
<dbReference type="SUPFAM" id="SSF53850">
    <property type="entry name" value="Periplasmic binding protein-like II"/>
    <property type="match status" value="1"/>
</dbReference>
<dbReference type="Gene3D" id="1.10.10.10">
    <property type="entry name" value="Winged helix-like DNA-binding domain superfamily/Winged helix DNA-binding domain"/>
    <property type="match status" value="1"/>
</dbReference>
<dbReference type="PRINTS" id="PR00039">
    <property type="entry name" value="HTHLYSR"/>
</dbReference>
<dbReference type="PANTHER" id="PTHR30537:SF5">
    <property type="entry name" value="HTH-TYPE TRANSCRIPTIONAL ACTIVATOR TTDR-RELATED"/>
    <property type="match status" value="1"/>
</dbReference>
<gene>
    <name evidence="6" type="ORF">VPR01S_18_00430</name>
</gene>
<evidence type="ECO:0000256" key="2">
    <source>
        <dbReference type="ARBA" id="ARBA00023015"/>
    </source>
</evidence>
<dbReference type="PROSITE" id="PS50931">
    <property type="entry name" value="HTH_LYSR"/>
    <property type="match status" value="1"/>
</dbReference>
<dbReference type="AlphaFoldDB" id="U2ZLJ8"/>
<keyword evidence="7" id="KW-1185">Reference proteome</keyword>
<dbReference type="GO" id="GO:0003700">
    <property type="term" value="F:DNA-binding transcription factor activity"/>
    <property type="evidence" value="ECO:0007669"/>
    <property type="project" value="InterPro"/>
</dbReference>
<evidence type="ECO:0000313" key="6">
    <source>
        <dbReference type="EMBL" id="GAD68641.1"/>
    </source>
</evidence>
<evidence type="ECO:0000313" key="7">
    <source>
        <dbReference type="Proteomes" id="UP000016570"/>
    </source>
</evidence>
<dbReference type="Proteomes" id="UP000016570">
    <property type="component" value="Unassembled WGS sequence"/>
</dbReference>
<dbReference type="CDD" id="cd08422">
    <property type="entry name" value="PBP2_CrgA_like"/>
    <property type="match status" value="1"/>
</dbReference>
<organism evidence="6 7">
    <name type="scientific">Vibrio proteolyticus NBRC 13287</name>
    <dbReference type="NCBI Taxonomy" id="1219065"/>
    <lineage>
        <taxon>Bacteria</taxon>
        <taxon>Pseudomonadati</taxon>
        <taxon>Pseudomonadota</taxon>
        <taxon>Gammaproteobacteria</taxon>
        <taxon>Vibrionales</taxon>
        <taxon>Vibrionaceae</taxon>
        <taxon>Vibrio</taxon>
    </lineage>
</organism>
<dbReference type="FunFam" id="1.10.10.10:FF:000001">
    <property type="entry name" value="LysR family transcriptional regulator"/>
    <property type="match status" value="1"/>
</dbReference>
<keyword evidence="2" id="KW-0805">Transcription regulation</keyword>
<dbReference type="InterPro" id="IPR036390">
    <property type="entry name" value="WH_DNA-bd_sf"/>
</dbReference>
<dbReference type="PANTHER" id="PTHR30537">
    <property type="entry name" value="HTH-TYPE TRANSCRIPTIONAL REGULATOR"/>
    <property type="match status" value="1"/>
</dbReference>
<comment type="similarity">
    <text evidence="1">Belongs to the LysR transcriptional regulatory family.</text>
</comment>
<dbReference type="EMBL" id="BATJ01000018">
    <property type="protein sequence ID" value="GAD68641.1"/>
    <property type="molecule type" value="Genomic_DNA"/>
</dbReference>
<dbReference type="Gene3D" id="3.40.190.290">
    <property type="match status" value="1"/>
</dbReference>
<protein>
    <submittedName>
        <fullName evidence="6">Putative LysR family transcriptional regulator</fullName>
    </submittedName>
</protein>
<dbReference type="InterPro" id="IPR000847">
    <property type="entry name" value="LysR_HTH_N"/>
</dbReference>
<evidence type="ECO:0000259" key="5">
    <source>
        <dbReference type="PROSITE" id="PS50931"/>
    </source>
</evidence>